<reference evidence="1" key="1">
    <citation type="submission" date="2019-02" db="EMBL/GenBank/DDBJ databases">
        <authorList>
            <person name="Gruber-Vodicka R. H."/>
            <person name="Seah K. B. B."/>
        </authorList>
    </citation>
    <scope>NUCLEOTIDE SEQUENCE</scope>
    <source>
        <strain evidence="1">BECK_BY7</strain>
    </source>
</reference>
<evidence type="ECO:0000313" key="1">
    <source>
        <dbReference type="EMBL" id="VFK19027.1"/>
    </source>
</evidence>
<protein>
    <submittedName>
        <fullName evidence="1">Uncharacterized protein</fullName>
    </submittedName>
</protein>
<dbReference type="EMBL" id="CAADFN010000052">
    <property type="protein sequence ID" value="VFK19027.1"/>
    <property type="molecule type" value="Genomic_DNA"/>
</dbReference>
<name>A0A450WPR2_9GAMM</name>
<gene>
    <name evidence="1" type="ORF">BECKLFY1418C_GA0070996_105219</name>
</gene>
<accession>A0A450WPR2</accession>
<dbReference type="AlphaFoldDB" id="A0A450WPR2"/>
<sequence>MNSFKIPIRMAPVLAGMISRASESRVQKNDVFQGLKSMLSYPGRTKSLAKLVLEPTKHDLASVKKNRRFVKFDSSAKLSGKSAIKARGYLFDAQDG</sequence>
<proteinExistence type="predicted"/>
<organism evidence="1">
    <name type="scientific">Candidatus Kentrum sp. LFY</name>
    <dbReference type="NCBI Taxonomy" id="2126342"/>
    <lineage>
        <taxon>Bacteria</taxon>
        <taxon>Pseudomonadati</taxon>
        <taxon>Pseudomonadota</taxon>
        <taxon>Gammaproteobacteria</taxon>
        <taxon>Candidatus Kentrum</taxon>
    </lineage>
</organism>